<gene>
    <name evidence="2" type="ORF">IFR04_012335</name>
</gene>
<sequence>MAAPFPEQRVLGIKIPYICIGGQAAKWSYEDRAAVQQFMTEDEDFFIWKRRMNYRVTITTLRDFPVVRIRPLIGAGGLEGVINVEGEAVLPILDGKIRHKMAVLWRDLPKEDQLSGVLPWPTRPQTGVQHHLSPSHLSLAPAYNHEEVRARRRLAEIDEQMARSAYRLQALSRQRDHRRGQAAWNTIGYDESSASDDVSSSDESEGVTSDFEERAARVISREAESRRRLQSIARAIQAKTQQ</sequence>
<name>A0A8H7T6W4_9HELO</name>
<keyword evidence="3" id="KW-1185">Reference proteome</keyword>
<evidence type="ECO:0000256" key="1">
    <source>
        <dbReference type="SAM" id="MobiDB-lite"/>
    </source>
</evidence>
<dbReference type="AlphaFoldDB" id="A0A8H7T6W4"/>
<feature type="region of interest" description="Disordered" evidence="1">
    <location>
        <begin position="177"/>
        <end position="214"/>
    </location>
</feature>
<dbReference type="OrthoDB" id="10543212at2759"/>
<dbReference type="Proteomes" id="UP000664132">
    <property type="component" value="Unassembled WGS sequence"/>
</dbReference>
<proteinExistence type="predicted"/>
<reference evidence="2" key="1">
    <citation type="submission" date="2021-02" db="EMBL/GenBank/DDBJ databases">
        <title>Genome sequence Cadophora malorum strain M34.</title>
        <authorList>
            <person name="Stefanovic E."/>
            <person name="Vu D."/>
            <person name="Scully C."/>
            <person name="Dijksterhuis J."/>
            <person name="Roader J."/>
            <person name="Houbraken J."/>
        </authorList>
    </citation>
    <scope>NUCLEOTIDE SEQUENCE</scope>
    <source>
        <strain evidence="2">M34</strain>
    </source>
</reference>
<comment type="caution">
    <text evidence="2">The sequence shown here is derived from an EMBL/GenBank/DDBJ whole genome shotgun (WGS) entry which is preliminary data.</text>
</comment>
<protein>
    <submittedName>
        <fullName evidence="2">Uncharacterized protein</fullName>
    </submittedName>
</protein>
<organism evidence="2 3">
    <name type="scientific">Cadophora malorum</name>
    <dbReference type="NCBI Taxonomy" id="108018"/>
    <lineage>
        <taxon>Eukaryota</taxon>
        <taxon>Fungi</taxon>
        <taxon>Dikarya</taxon>
        <taxon>Ascomycota</taxon>
        <taxon>Pezizomycotina</taxon>
        <taxon>Leotiomycetes</taxon>
        <taxon>Helotiales</taxon>
        <taxon>Ploettnerulaceae</taxon>
        <taxon>Cadophora</taxon>
    </lineage>
</organism>
<accession>A0A8H7T6W4</accession>
<dbReference type="EMBL" id="JAFJYH010000260">
    <property type="protein sequence ID" value="KAG4414534.1"/>
    <property type="molecule type" value="Genomic_DNA"/>
</dbReference>
<evidence type="ECO:0000313" key="2">
    <source>
        <dbReference type="EMBL" id="KAG4414534.1"/>
    </source>
</evidence>
<evidence type="ECO:0000313" key="3">
    <source>
        <dbReference type="Proteomes" id="UP000664132"/>
    </source>
</evidence>